<dbReference type="Proteomes" id="UP001610063">
    <property type="component" value="Unassembled WGS sequence"/>
</dbReference>
<dbReference type="EMBL" id="JBIPKE010000011">
    <property type="protein sequence ID" value="MFH6982225.1"/>
    <property type="molecule type" value="Genomic_DNA"/>
</dbReference>
<dbReference type="InterPro" id="IPR008999">
    <property type="entry name" value="Actin-crosslinking"/>
</dbReference>
<keyword evidence="1 3" id="KW-0378">Hydrolase</keyword>
<dbReference type="SUPFAM" id="SSF50405">
    <property type="entry name" value="Actin-crosslinking proteins"/>
    <property type="match status" value="1"/>
</dbReference>
<proteinExistence type="inferred from homology"/>
<dbReference type="Pfam" id="PF18962">
    <property type="entry name" value="Por_Secre_tail"/>
    <property type="match status" value="1"/>
</dbReference>
<protein>
    <submittedName>
        <fullName evidence="6">Cellulase family glycosylhydrolase</fullName>
    </submittedName>
</protein>
<evidence type="ECO:0000313" key="7">
    <source>
        <dbReference type="Proteomes" id="UP001610063"/>
    </source>
</evidence>
<gene>
    <name evidence="6" type="ORF">ACHKAR_02190</name>
</gene>
<evidence type="ECO:0000259" key="4">
    <source>
        <dbReference type="Pfam" id="PF00150"/>
    </source>
</evidence>
<comment type="caution">
    <text evidence="6">The sequence shown here is derived from an EMBL/GenBank/DDBJ whole genome shotgun (WGS) entry which is preliminary data.</text>
</comment>
<keyword evidence="7" id="KW-1185">Reference proteome</keyword>
<reference evidence="6 7" key="1">
    <citation type="journal article" date="2013" name="Int. J. Syst. Evol. Microbiol.">
        <title>Marinoscillum luteum sp. nov., isolated from marine sediment.</title>
        <authorList>
            <person name="Cha I.T."/>
            <person name="Park S.J."/>
            <person name="Kim S.J."/>
            <person name="Kim J.G."/>
            <person name="Jung M.Y."/>
            <person name="Shin K.S."/>
            <person name="Kwon K.K."/>
            <person name="Yang S.H."/>
            <person name="Seo Y.S."/>
            <person name="Rhee S.K."/>
        </authorList>
    </citation>
    <scope>NUCLEOTIDE SEQUENCE [LARGE SCALE GENOMIC DNA]</scope>
    <source>
        <strain evidence="6 7">KCTC 23939</strain>
    </source>
</reference>
<dbReference type="InterPro" id="IPR017853">
    <property type="entry name" value="GH"/>
</dbReference>
<dbReference type="CDD" id="cd23342">
    <property type="entry name" value="beta-trefoil_FSCN_ZgPorA-like"/>
    <property type="match status" value="1"/>
</dbReference>
<keyword evidence="2 3" id="KW-0326">Glycosidase</keyword>
<dbReference type="InterPro" id="IPR010414">
    <property type="entry name" value="FRG1"/>
</dbReference>
<comment type="similarity">
    <text evidence="3">Belongs to the glycosyl hydrolase 5 (cellulase A) family.</text>
</comment>
<feature type="domain" description="Glycoside hydrolase family 5" evidence="4">
    <location>
        <begin position="94"/>
        <end position="266"/>
    </location>
</feature>
<dbReference type="Gene3D" id="3.20.20.80">
    <property type="entry name" value="Glycosidases"/>
    <property type="match status" value="1"/>
</dbReference>
<feature type="domain" description="Secretion system C-terminal sorting" evidence="5">
    <location>
        <begin position="504"/>
        <end position="570"/>
    </location>
</feature>
<evidence type="ECO:0000256" key="3">
    <source>
        <dbReference type="RuleBase" id="RU361153"/>
    </source>
</evidence>
<sequence>MRKSSSVLKPLRASEMHDPNKVARGNFSGHLPVSLICLIILLCSQLEVLADRGRPHINSDSGFNRLLTDKNTPLRGVSLSWDGGDNATHTGAAVMPTQSQLNALSTVYGLNSLHVYLEMDCPIGGHNHVVGQNAAICDQLVEMTAQANLYLIITIGCGNNNGQIASMAWAQQFWNFYAPRYKDRTHVIYETHNEPGPYNPAAWSTSDWENQVVLYNTIRSKAPNTHIMTCSFMSFNSGREALDGIGYMRWRGVDFSNASVAFHGYETMASVDACISEFKYDTGGGMTPALICTEFDPGTSYSGFNNMIESHQLGWLEFTFLGASDGDLQWFKGAMDDNNVVWTPDYGNWPTASAGGPIGQTIGIRGSNGLYVSSENGLSPMNCDRQSPQEWEQFTVVDAGNGLIALRGNNGRYVSSENGQSGILCNRLSIGDWEAFSWVDFGNGTFGLQGNNGRFVSSEDGNSEMMCNRITADIWEKFTWEVASGARVTTGEIVKLQTDAEVKIYPNPAVESFTIDAADFDQVKVVDLSGRTVYSSLLETGQLKVSSLSSGAYVVILSSPEQTISKKLVIK</sequence>
<dbReference type="NCBIfam" id="TIGR04183">
    <property type="entry name" value="Por_Secre_tail"/>
    <property type="match status" value="1"/>
</dbReference>
<dbReference type="RefSeq" id="WP_395415983.1">
    <property type="nucleotide sequence ID" value="NZ_JBIPKE010000011.1"/>
</dbReference>
<evidence type="ECO:0000256" key="1">
    <source>
        <dbReference type="ARBA" id="ARBA00022801"/>
    </source>
</evidence>
<evidence type="ECO:0000256" key="2">
    <source>
        <dbReference type="ARBA" id="ARBA00023295"/>
    </source>
</evidence>
<dbReference type="Pfam" id="PF00150">
    <property type="entry name" value="Cellulase"/>
    <property type="match status" value="1"/>
</dbReference>
<organism evidence="6 7">
    <name type="scientific">Marinoscillum luteum</name>
    <dbReference type="NCBI Taxonomy" id="861051"/>
    <lineage>
        <taxon>Bacteria</taxon>
        <taxon>Pseudomonadati</taxon>
        <taxon>Bacteroidota</taxon>
        <taxon>Cytophagia</taxon>
        <taxon>Cytophagales</taxon>
        <taxon>Reichenbachiellaceae</taxon>
        <taxon>Marinoscillum</taxon>
    </lineage>
</organism>
<dbReference type="Pfam" id="PF06229">
    <property type="entry name" value="FRG1"/>
    <property type="match status" value="1"/>
</dbReference>
<accession>A0ABW7N3M5</accession>
<dbReference type="InterPro" id="IPR001547">
    <property type="entry name" value="Glyco_hydro_5"/>
</dbReference>
<dbReference type="InterPro" id="IPR026444">
    <property type="entry name" value="Secre_tail"/>
</dbReference>
<name>A0ABW7N3M5_9BACT</name>
<dbReference type="Gene3D" id="2.80.10.50">
    <property type="match status" value="1"/>
</dbReference>
<evidence type="ECO:0000259" key="5">
    <source>
        <dbReference type="Pfam" id="PF18962"/>
    </source>
</evidence>
<dbReference type="SUPFAM" id="SSF51445">
    <property type="entry name" value="(Trans)glycosidases"/>
    <property type="match status" value="1"/>
</dbReference>
<evidence type="ECO:0000313" key="6">
    <source>
        <dbReference type="EMBL" id="MFH6982225.1"/>
    </source>
</evidence>